<dbReference type="EMBL" id="LNJP01000002">
    <property type="protein sequence ID" value="KWZ32950.1"/>
    <property type="molecule type" value="Genomic_DNA"/>
</dbReference>
<dbReference type="Pfam" id="PF13663">
    <property type="entry name" value="DUF4148"/>
    <property type="match status" value="1"/>
</dbReference>
<proteinExistence type="predicted"/>
<comment type="caution">
    <text evidence="2">The sequence shown here is derived from an EMBL/GenBank/DDBJ whole genome shotgun (WGS) entry which is preliminary data.</text>
</comment>
<feature type="chain" id="PRO_5043845428" description="DUF4148 domain-containing protein" evidence="1">
    <location>
        <begin position="22"/>
        <end position="76"/>
    </location>
</feature>
<dbReference type="AlphaFoldDB" id="A0AAW3PVN6"/>
<dbReference type="InterPro" id="IPR025421">
    <property type="entry name" value="DUF4148"/>
</dbReference>
<keyword evidence="1" id="KW-0732">Signal</keyword>
<evidence type="ECO:0008006" key="4">
    <source>
        <dbReference type="Google" id="ProtNLM"/>
    </source>
</evidence>
<reference evidence="2 3" key="1">
    <citation type="submission" date="2015-11" db="EMBL/GenBank/DDBJ databases">
        <authorList>
            <person name="Sahl J."/>
            <person name="Wagner D."/>
            <person name="Keim P."/>
        </authorList>
    </citation>
    <scope>NUCLEOTIDE SEQUENCE [LARGE SCALE GENOMIC DNA]</scope>
    <source>
        <strain evidence="2 3">AZ-4-2-10-S1-D7</strain>
    </source>
</reference>
<accession>A0AAW3PVN6</accession>
<evidence type="ECO:0000256" key="1">
    <source>
        <dbReference type="SAM" id="SignalP"/>
    </source>
</evidence>
<sequence length="76" mass="7957">MNASKITFVLAALATTASVYAASPAESAAAGYDAPAATQWAPVAAMPKTRSEVRHELALARRNGELDALRKLYSGH</sequence>
<dbReference type="RefSeq" id="WP_059638997.1">
    <property type="nucleotide sequence ID" value="NZ_CM003769.1"/>
</dbReference>
<protein>
    <recommendedName>
        <fullName evidence="4">DUF4148 domain-containing protein</fullName>
    </recommendedName>
</protein>
<organism evidence="2 3">
    <name type="scientific">Burkholderia anthina</name>
    <dbReference type="NCBI Taxonomy" id="179879"/>
    <lineage>
        <taxon>Bacteria</taxon>
        <taxon>Pseudomonadati</taxon>
        <taxon>Pseudomonadota</taxon>
        <taxon>Betaproteobacteria</taxon>
        <taxon>Burkholderiales</taxon>
        <taxon>Burkholderiaceae</taxon>
        <taxon>Burkholderia</taxon>
        <taxon>Burkholderia cepacia complex</taxon>
    </lineage>
</organism>
<dbReference type="Proteomes" id="UP000070434">
    <property type="component" value="Chromosome 3"/>
</dbReference>
<gene>
    <name evidence="2" type="ORF">WS64_18115</name>
</gene>
<evidence type="ECO:0000313" key="3">
    <source>
        <dbReference type="Proteomes" id="UP000070434"/>
    </source>
</evidence>
<name>A0AAW3PVN6_9BURK</name>
<feature type="signal peptide" evidence="1">
    <location>
        <begin position="1"/>
        <end position="21"/>
    </location>
</feature>
<evidence type="ECO:0000313" key="2">
    <source>
        <dbReference type="EMBL" id="KWZ32950.1"/>
    </source>
</evidence>